<feature type="region of interest" description="Disordered" evidence="1">
    <location>
        <begin position="175"/>
        <end position="205"/>
    </location>
</feature>
<proteinExistence type="predicted"/>
<feature type="region of interest" description="Disordered" evidence="1">
    <location>
        <begin position="101"/>
        <end position="122"/>
    </location>
</feature>
<dbReference type="EMBL" id="JARJCW010000001">
    <property type="protein sequence ID" value="KAJ7230593.1"/>
    <property type="molecule type" value="Genomic_DNA"/>
</dbReference>
<dbReference type="AlphaFoldDB" id="A0AAD6YVK7"/>
<evidence type="ECO:0000313" key="3">
    <source>
        <dbReference type="EMBL" id="KAJ7230596.1"/>
    </source>
</evidence>
<accession>A0AAD6YVK7</accession>
<comment type="caution">
    <text evidence="2">The sequence shown here is derived from an EMBL/GenBank/DDBJ whole genome shotgun (WGS) entry which is preliminary data.</text>
</comment>
<feature type="compositionally biased region" description="Basic residues" evidence="1">
    <location>
        <begin position="57"/>
        <end position="69"/>
    </location>
</feature>
<feature type="compositionally biased region" description="Basic and acidic residues" evidence="1">
    <location>
        <begin position="35"/>
        <end position="56"/>
    </location>
</feature>
<feature type="compositionally biased region" description="Basic residues" evidence="1">
    <location>
        <begin position="24"/>
        <end position="33"/>
    </location>
</feature>
<keyword evidence="4" id="KW-1185">Reference proteome</keyword>
<sequence length="313" mass="35607">MARRKHDENSPPAGSGTPNSHPAPLHHGRRGKISKLSERVKKTRDAKAAQDKASKEKKLRQARRKALKQRQHENSLTIERPDDTDEIRALRAALVRVRRERNAAEAAVPRVSRRQGPADRPILQPRNLSKITIADVRNDFGKPCSVKAWEARMTRLERLQATIIDSDDSNVFPSWYKGTGPRAPSHLPDSSPSPPASPNRNDAVNSRTEMWKSDDVLTTPFARACPGLVRHRRWPGVQWKLWRRVWMGMVHKGIVVREQDVNTVELEEKSDALRQHHDHEVPVVGDFCKGVSRRKQEAACKNILSKNSRQLQQ</sequence>
<name>A0AAD6YVK7_9AGAR</name>
<dbReference type="Proteomes" id="UP001219525">
    <property type="component" value="Unassembled WGS sequence"/>
</dbReference>
<gene>
    <name evidence="2" type="ORF">GGX14DRAFT_384516</name>
    <name evidence="3" type="ORF">GGX14DRAFT_384519</name>
</gene>
<evidence type="ECO:0000313" key="2">
    <source>
        <dbReference type="EMBL" id="KAJ7230593.1"/>
    </source>
</evidence>
<protein>
    <submittedName>
        <fullName evidence="2">Uncharacterized protein</fullName>
    </submittedName>
</protein>
<dbReference type="EMBL" id="JARJCW010000001">
    <property type="protein sequence ID" value="KAJ7230596.1"/>
    <property type="molecule type" value="Genomic_DNA"/>
</dbReference>
<organism evidence="2 4">
    <name type="scientific">Mycena pura</name>
    <dbReference type="NCBI Taxonomy" id="153505"/>
    <lineage>
        <taxon>Eukaryota</taxon>
        <taxon>Fungi</taxon>
        <taxon>Dikarya</taxon>
        <taxon>Basidiomycota</taxon>
        <taxon>Agaricomycotina</taxon>
        <taxon>Agaricomycetes</taxon>
        <taxon>Agaricomycetidae</taxon>
        <taxon>Agaricales</taxon>
        <taxon>Marasmiineae</taxon>
        <taxon>Mycenaceae</taxon>
        <taxon>Mycena</taxon>
    </lineage>
</organism>
<reference evidence="2" key="1">
    <citation type="submission" date="2023-03" db="EMBL/GenBank/DDBJ databases">
        <title>Massive genome expansion in bonnet fungi (Mycena s.s.) driven by repeated elements and novel gene families across ecological guilds.</title>
        <authorList>
            <consortium name="Lawrence Berkeley National Laboratory"/>
            <person name="Harder C.B."/>
            <person name="Miyauchi S."/>
            <person name="Viragh M."/>
            <person name="Kuo A."/>
            <person name="Thoen E."/>
            <person name="Andreopoulos B."/>
            <person name="Lu D."/>
            <person name="Skrede I."/>
            <person name="Drula E."/>
            <person name="Henrissat B."/>
            <person name="Morin E."/>
            <person name="Kohler A."/>
            <person name="Barry K."/>
            <person name="LaButti K."/>
            <person name="Morin E."/>
            <person name="Salamov A."/>
            <person name="Lipzen A."/>
            <person name="Mereny Z."/>
            <person name="Hegedus B."/>
            <person name="Baldrian P."/>
            <person name="Stursova M."/>
            <person name="Weitz H."/>
            <person name="Taylor A."/>
            <person name="Grigoriev I.V."/>
            <person name="Nagy L.G."/>
            <person name="Martin F."/>
            <person name="Kauserud H."/>
        </authorList>
    </citation>
    <scope>NUCLEOTIDE SEQUENCE</scope>
    <source>
        <strain evidence="2">9144</strain>
    </source>
</reference>
<evidence type="ECO:0000313" key="4">
    <source>
        <dbReference type="Proteomes" id="UP001219525"/>
    </source>
</evidence>
<feature type="region of interest" description="Disordered" evidence="1">
    <location>
        <begin position="1"/>
        <end position="85"/>
    </location>
</feature>
<evidence type="ECO:0000256" key="1">
    <source>
        <dbReference type="SAM" id="MobiDB-lite"/>
    </source>
</evidence>